<name>A0A381NJY7_9ZZZZ</name>
<protein>
    <submittedName>
        <fullName evidence="2">Uncharacterized protein</fullName>
    </submittedName>
</protein>
<reference evidence="2" key="1">
    <citation type="submission" date="2018-05" db="EMBL/GenBank/DDBJ databases">
        <authorList>
            <person name="Lanie J.A."/>
            <person name="Ng W.-L."/>
            <person name="Kazmierczak K.M."/>
            <person name="Andrzejewski T.M."/>
            <person name="Davidsen T.M."/>
            <person name="Wayne K.J."/>
            <person name="Tettelin H."/>
            <person name="Glass J.I."/>
            <person name="Rusch D."/>
            <person name="Podicherti R."/>
            <person name="Tsui H.-C.T."/>
            <person name="Winkler M.E."/>
        </authorList>
    </citation>
    <scope>NUCLEOTIDE SEQUENCE</scope>
</reference>
<sequence length="23" mass="2436">MDVDHIQANADASMQAPALARIP</sequence>
<evidence type="ECO:0000256" key="1">
    <source>
        <dbReference type="SAM" id="MobiDB-lite"/>
    </source>
</evidence>
<feature type="region of interest" description="Disordered" evidence="1">
    <location>
        <begin position="1"/>
        <end position="23"/>
    </location>
</feature>
<dbReference type="AlphaFoldDB" id="A0A381NJY7"/>
<accession>A0A381NJY7</accession>
<gene>
    <name evidence="2" type="ORF">METZ01_LOCUS7543</name>
</gene>
<proteinExistence type="predicted"/>
<organism evidence="2">
    <name type="scientific">marine metagenome</name>
    <dbReference type="NCBI Taxonomy" id="408172"/>
    <lineage>
        <taxon>unclassified sequences</taxon>
        <taxon>metagenomes</taxon>
        <taxon>ecological metagenomes</taxon>
    </lineage>
</organism>
<dbReference type="EMBL" id="UINC01000402">
    <property type="protein sequence ID" value="SUZ54689.1"/>
    <property type="molecule type" value="Genomic_DNA"/>
</dbReference>
<evidence type="ECO:0000313" key="2">
    <source>
        <dbReference type="EMBL" id="SUZ54689.1"/>
    </source>
</evidence>